<dbReference type="PANTHER" id="PTHR46590">
    <property type="entry name" value="PHOSPHATIDYLINOSITOL TRANSFER PROTEIN CSR1-RELATED"/>
    <property type="match status" value="1"/>
</dbReference>
<dbReference type="Gene3D" id="3.40.525.10">
    <property type="entry name" value="CRAL-TRIO lipid binding domain"/>
    <property type="match status" value="1"/>
</dbReference>
<evidence type="ECO:0000313" key="3">
    <source>
        <dbReference type="EMBL" id="TCD67867.1"/>
    </source>
</evidence>
<gene>
    <name evidence="3" type="ORF">EIP91_011864</name>
</gene>
<dbReference type="InterPro" id="IPR001251">
    <property type="entry name" value="CRAL-TRIO_dom"/>
</dbReference>
<keyword evidence="1" id="KW-0472">Membrane</keyword>
<dbReference type="EMBL" id="RWJN01000083">
    <property type="protein sequence ID" value="TCD67867.1"/>
    <property type="molecule type" value="Genomic_DNA"/>
</dbReference>
<dbReference type="InterPro" id="IPR036865">
    <property type="entry name" value="CRAL-TRIO_dom_sf"/>
</dbReference>
<keyword evidence="1" id="KW-0812">Transmembrane</keyword>
<evidence type="ECO:0000313" key="4">
    <source>
        <dbReference type="Proteomes" id="UP000292702"/>
    </source>
</evidence>
<dbReference type="Pfam" id="PF00650">
    <property type="entry name" value="CRAL_TRIO"/>
    <property type="match status" value="1"/>
</dbReference>
<sequence length="409" mass="46066">MSIRATLSSQLETLQKLYDTNEASVHSLQDILSKDILPGLIDELGLNQAQQEALESWLRDTPSVFRICKRHKFTTSFALEALQNTLTWRVSVLPPLDAAPPTPFLRCLPPTAHDPFGRPIVLMRLAELTGTSEALRPIIIRNMELFRLHLESMNAHRGADIGHRPILQYVALLDIKSVSFNNMHNVDLLSWYINELVPRFPGMLAAVFVLNYSWAHSGLWSIAKRTLPSSALCKVFFPSQGELLEYFSPRMIPQDYGGDMSPLSQLDDPLHSYLRPSPESLVLSPTSPASPSSAPPCSIGLVPRHAPAHPASSSRTSATNPFFGYPITYTTSSSSTPALRYGRRRKRDLLCTLVQLWWMRWKVQTTLTLAVFLVALLAYATRGSWRRRWRWRYGNLQALHSVVQTLAIL</sequence>
<keyword evidence="4" id="KW-1185">Reference proteome</keyword>
<keyword evidence="1" id="KW-1133">Transmembrane helix</keyword>
<proteinExistence type="predicted"/>
<feature type="transmembrane region" description="Helical" evidence="1">
    <location>
        <begin position="361"/>
        <end position="380"/>
    </location>
</feature>
<organism evidence="3 4">
    <name type="scientific">Steccherinum ochraceum</name>
    <dbReference type="NCBI Taxonomy" id="92696"/>
    <lineage>
        <taxon>Eukaryota</taxon>
        <taxon>Fungi</taxon>
        <taxon>Dikarya</taxon>
        <taxon>Basidiomycota</taxon>
        <taxon>Agaricomycotina</taxon>
        <taxon>Agaricomycetes</taxon>
        <taxon>Polyporales</taxon>
        <taxon>Steccherinaceae</taxon>
        <taxon>Steccherinum</taxon>
    </lineage>
</organism>
<evidence type="ECO:0000259" key="2">
    <source>
        <dbReference type="PROSITE" id="PS50191"/>
    </source>
</evidence>
<accession>A0A4V2MWX0</accession>
<dbReference type="SUPFAM" id="SSF52087">
    <property type="entry name" value="CRAL/TRIO domain"/>
    <property type="match status" value="1"/>
</dbReference>
<dbReference type="AlphaFoldDB" id="A0A4V2MWX0"/>
<dbReference type="STRING" id="92696.A0A4V2MWX0"/>
<dbReference type="CDD" id="cd00170">
    <property type="entry name" value="SEC14"/>
    <property type="match status" value="1"/>
</dbReference>
<evidence type="ECO:0000256" key="1">
    <source>
        <dbReference type="SAM" id="Phobius"/>
    </source>
</evidence>
<dbReference type="PANTHER" id="PTHR46590:SF4">
    <property type="entry name" value="CRAL-TRIO DOMAIN-CONTAINING PROTEIN"/>
    <property type="match status" value="1"/>
</dbReference>
<dbReference type="Proteomes" id="UP000292702">
    <property type="component" value="Unassembled WGS sequence"/>
</dbReference>
<comment type="caution">
    <text evidence="3">The sequence shown here is derived from an EMBL/GenBank/DDBJ whole genome shotgun (WGS) entry which is preliminary data.</text>
</comment>
<dbReference type="PROSITE" id="PS50191">
    <property type="entry name" value="CRAL_TRIO"/>
    <property type="match status" value="1"/>
</dbReference>
<protein>
    <recommendedName>
        <fullName evidence="2">CRAL-TRIO domain-containing protein</fullName>
    </recommendedName>
</protein>
<dbReference type="InterPro" id="IPR052432">
    <property type="entry name" value="PITP/CRAL-TRIO"/>
</dbReference>
<dbReference type="OrthoDB" id="75724at2759"/>
<feature type="domain" description="CRAL-TRIO" evidence="2">
    <location>
        <begin position="114"/>
        <end position="264"/>
    </location>
</feature>
<name>A0A4V2MWX0_9APHY</name>
<reference evidence="3 4" key="1">
    <citation type="submission" date="2018-11" db="EMBL/GenBank/DDBJ databases">
        <title>Genome assembly of Steccherinum ochraceum LE-BIN_3174, the white-rot fungus of the Steccherinaceae family (The Residual Polyporoid clade, Polyporales, Basidiomycota).</title>
        <authorList>
            <person name="Fedorova T.V."/>
            <person name="Glazunova O.A."/>
            <person name="Landesman E.O."/>
            <person name="Moiseenko K.V."/>
            <person name="Psurtseva N.V."/>
            <person name="Savinova O.S."/>
            <person name="Shakhova N.V."/>
            <person name="Tyazhelova T.V."/>
            <person name="Vasina D.V."/>
        </authorList>
    </citation>
    <scope>NUCLEOTIDE SEQUENCE [LARGE SCALE GENOMIC DNA]</scope>
    <source>
        <strain evidence="3 4">LE-BIN_3174</strain>
    </source>
</reference>